<evidence type="ECO:0000313" key="3">
    <source>
        <dbReference type="Proteomes" id="UP000472272"/>
    </source>
</evidence>
<dbReference type="AlphaFoldDB" id="A0A670KEX4"/>
<organism evidence="2 3">
    <name type="scientific">Podarcis muralis</name>
    <name type="common">Wall lizard</name>
    <name type="synonym">Lacerta muralis</name>
    <dbReference type="NCBI Taxonomy" id="64176"/>
    <lineage>
        <taxon>Eukaryota</taxon>
        <taxon>Metazoa</taxon>
        <taxon>Chordata</taxon>
        <taxon>Craniata</taxon>
        <taxon>Vertebrata</taxon>
        <taxon>Euteleostomi</taxon>
        <taxon>Lepidosauria</taxon>
        <taxon>Squamata</taxon>
        <taxon>Bifurcata</taxon>
        <taxon>Unidentata</taxon>
        <taxon>Episquamata</taxon>
        <taxon>Laterata</taxon>
        <taxon>Lacertibaenia</taxon>
        <taxon>Lacertidae</taxon>
        <taxon>Podarcis</taxon>
    </lineage>
</organism>
<reference evidence="2" key="2">
    <citation type="submission" date="2025-09" db="UniProtKB">
        <authorList>
            <consortium name="Ensembl"/>
        </authorList>
    </citation>
    <scope>IDENTIFICATION</scope>
</reference>
<dbReference type="Ensembl" id="ENSPMRT00000035353.1">
    <property type="protein sequence ID" value="ENSPMRP00000033327.1"/>
    <property type="gene ID" value="ENSPMRG00000021605.1"/>
</dbReference>
<sequence length="127" mass="13738">PLGLTSHPHLWTMPIATGAPVAGELSAVGTLVSSPALSSERSPGHPSRRGRKPSRILYPPLVRRRGLREKTDPAKRWLLFFVGVVLLERGTQCELSFRTPPPPPRARVMKPSVGAPGELMNSSCSGR</sequence>
<feature type="compositionally biased region" description="Polar residues" evidence="1">
    <location>
        <begin position="32"/>
        <end position="41"/>
    </location>
</feature>
<protein>
    <submittedName>
        <fullName evidence="2">Uncharacterized protein</fullName>
    </submittedName>
</protein>
<feature type="region of interest" description="Disordered" evidence="1">
    <location>
        <begin position="96"/>
        <end position="127"/>
    </location>
</feature>
<dbReference type="Proteomes" id="UP000472272">
    <property type="component" value="Unplaced"/>
</dbReference>
<keyword evidence="3" id="KW-1185">Reference proteome</keyword>
<accession>A0A670KEX4</accession>
<feature type="region of interest" description="Disordered" evidence="1">
    <location>
        <begin position="32"/>
        <end position="57"/>
    </location>
</feature>
<proteinExistence type="predicted"/>
<reference evidence="2" key="1">
    <citation type="submission" date="2025-08" db="UniProtKB">
        <authorList>
            <consortium name="Ensembl"/>
        </authorList>
    </citation>
    <scope>IDENTIFICATION</scope>
</reference>
<evidence type="ECO:0000313" key="2">
    <source>
        <dbReference type="Ensembl" id="ENSPMRP00000033327.1"/>
    </source>
</evidence>
<name>A0A670KEX4_PODMU</name>
<evidence type="ECO:0000256" key="1">
    <source>
        <dbReference type="SAM" id="MobiDB-lite"/>
    </source>
</evidence>